<dbReference type="Proteomes" id="UP000004931">
    <property type="component" value="Unassembled WGS sequence"/>
</dbReference>
<keyword evidence="2 6" id="KW-0698">rRNA processing</keyword>
<dbReference type="CDD" id="cd11715">
    <property type="entry name" value="THUMP_AdoMetMT"/>
    <property type="match status" value="1"/>
</dbReference>
<keyword evidence="5 6" id="KW-0949">S-adenosyl-L-methionine</keyword>
<dbReference type="Gene3D" id="3.30.2130.30">
    <property type="match status" value="1"/>
</dbReference>
<dbReference type="Gene3D" id="3.30.750.80">
    <property type="entry name" value="RNA methyltransferase domain (HRMD) like"/>
    <property type="match status" value="1"/>
</dbReference>
<keyword evidence="7" id="KW-0694">RNA-binding</keyword>
<dbReference type="OrthoDB" id="9809404at2"/>
<evidence type="ECO:0000256" key="5">
    <source>
        <dbReference type="ARBA" id="ARBA00022691"/>
    </source>
</evidence>
<evidence type="ECO:0000313" key="10">
    <source>
        <dbReference type="Proteomes" id="UP000004931"/>
    </source>
</evidence>
<dbReference type="EC" id="2.1.1.264" evidence="6"/>
<evidence type="ECO:0000313" key="9">
    <source>
        <dbReference type="EMBL" id="EAW31452.1"/>
    </source>
</evidence>
<dbReference type="InterPro" id="IPR054170">
    <property type="entry name" value="RlmL_1st"/>
</dbReference>
<comment type="catalytic activity">
    <reaction evidence="6">
        <text>guanosine(2445) in 23S rRNA + S-adenosyl-L-methionine = N(2)-methylguanosine(2445) in 23S rRNA + S-adenosyl-L-homocysteine + H(+)</text>
        <dbReference type="Rhea" id="RHEA:42740"/>
        <dbReference type="Rhea" id="RHEA-COMP:10215"/>
        <dbReference type="Rhea" id="RHEA-COMP:10216"/>
        <dbReference type="ChEBI" id="CHEBI:15378"/>
        <dbReference type="ChEBI" id="CHEBI:57856"/>
        <dbReference type="ChEBI" id="CHEBI:59789"/>
        <dbReference type="ChEBI" id="CHEBI:74269"/>
        <dbReference type="ChEBI" id="CHEBI:74481"/>
        <dbReference type="EC" id="2.1.1.173"/>
    </reaction>
</comment>
<dbReference type="Pfam" id="PF22020">
    <property type="entry name" value="RlmL_1st"/>
    <property type="match status" value="1"/>
</dbReference>
<dbReference type="PROSITE" id="PS00092">
    <property type="entry name" value="N6_MTASE"/>
    <property type="match status" value="1"/>
</dbReference>
<proteinExistence type="inferred from homology"/>
<dbReference type="InterPro" id="IPR004114">
    <property type="entry name" value="THUMP_dom"/>
</dbReference>
<reference evidence="9 10" key="1">
    <citation type="journal article" date="2010" name="J. Bacteriol.">
        <title>Genome sequence of the oligotrophic marine Gammaproteobacterium HTCC2143, isolated from the Oregon Coast.</title>
        <authorList>
            <person name="Oh H.M."/>
            <person name="Kang I."/>
            <person name="Ferriera S."/>
            <person name="Giovannoni S.J."/>
            <person name="Cho J.C."/>
        </authorList>
    </citation>
    <scope>NUCLEOTIDE SEQUENCE [LARGE SCALE GENOMIC DNA]</scope>
    <source>
        <strain evidence="9 10">HTCC2143</strain>
    </source>
</reference>
<evidence type="ECO:0000259" key="8">
    <source>
        <dbReference type="PROSITE" id="PS51165"/>
    </source>
</evidence>
<dbReference type="PROSITE" id="PS51165">
    <property type="entry name" value="THUMP"/>
    <property type="match status" value="1"/>
</dbReference>
<dbReference type="PANTHER" id="PTHR47313">
    <property type="entry name" value="RIBOSOMAL RNA LARGE SUBUNIT METHYLTRANSFERASE K/L"/>
    <property type="match status" value="1"/>
</dbReference>
<evidence type="ECO:0000256" key="4">
    <source>
        <dbReference type="ARBA" id="ARBA00022679"/>
    </source>
</evidence>
<keyword evidence="4 6" id="KW-0808">Transferase</keyword>
<evidence type="ECO:0000256" key="3">
    <source>
        <dbReference type="ARBA" id="ARBA00022603"/>
    </source>
</evidence>
<dbReference type="InterPro" id="IPR000241">
    <property type="entry name" value="RlmKL-like_Mtase"/>
</dbReference>
<dbReference type="GO" id="GO:0052915">
    <property type="term" value="F:23S rRNA (guanine(2445)-N(2))-methyltransferase activity"/>
    <property type="evidence" value="ECO:0007669"/>
    <property type="project" value="UniProtKB-UniRule"/>
</dbReference>
<dbReference type="CDD" id="cd02440">
    <property type="entry name" value="AdoMet_MTases"/>
    <property type="match status" value="1"/>
</dbReference>
<dbReference type="SUPFAM" id="SSF53335">
    <property type="entry name" value="S-adenosyl-L-methionine-dependent methyltransferases"/>
    <property type="match status" value="2"/>
</dbReference>
<comment type="catalytic activity">
    <reaction evidence="6">
        <text>guanosine(2069) in 23S rRNA + S-adenosyl-L-methionine = N(2)-methylguanosine(2069) in 23S rRNA + S-adenosyl-L-homocysteine + H(+)</text>
        <dbReference type="Rhea" id="RHEA:43772"/>
        <dbReference type="Rhea" id="RHEA-COMP:10688"/>
        <dbReference type="Rhea" id="RHEA-COMP:10689"/>
        <dbReference type="ChEBI" id="CHEBI:15378"/>
        <dbReference type="ChEBI" id="CHEBI:57856"/>
        <dbReference type="ChEBI" id="CHEBI:59789"/>
        <dbReference type="ChEBI" id="CHEBI:74269"/>
        <dbReference type="ChEBI" id="CHEBI:74481"/>
        <dbReference type="EC" id="2.1.1.264"/>
    </reaction>
</comment>
<evidence type="ECO:0000256" key="1">
    <source>
        <dbReference type="ARBA" id="ARBA00022490"/>
    </source>
</evidence>
<dbReference type="Pfam" id="PF02926">
    <property type="entry name" value="THUMP"/>
    <property type="match status" value="1"/>
</dbReference>
<dbReference type="eggNOG" id="COG0116">
    <property type="taxonomic scope" value="Bacteria"/>
</dbReference>
<comment type="subcellular location">
    <subcellularLocation>
        <location evidence="6">Cytoplasm</location>
    </subcellularLocation>
</comment>
<protein>
    <recommendedName>
        <fullName evidence="6">Ribosomal RNA large subunit methyltransferase K/L</fullName>
    </recommendedName>
    <domain>
        <recommendedName>
            <fullName evidence="6">23S rRNA m2G2445 methyltransferase</fullName>
            <ecNumber evidence="6">2.1.1.173</ecNumber>
        </recommendedName>
        <alternativeName>
            <fullName evidence="6">rRNA (guanine-N(2)-)-methyltransferase RlmL</fullName>
        </alternativeName>
    </domain>
    <domain>
        <recommendedName>
            <fullName evidence="6">23S rRNA m7G2069 methyltransferase</fullName>
            <ecNumber evidence="6">2.1.1.264</ecNumber>
        </recommendedName>
        <alternativeName>
            <fullName evidence="6">rRNA (guanine-N(7)-)-methyltransferase RlmK</fullName>
        </alternativeName>
    </domain>
</protein>
<dbReference type="NCBIfam" id="NF008748">
    <property type="entry name" value="PRK11783.1"/>
    <property type="match status" value="1"/>
</dbReference>
<keyword evidence="10" id="KW-1185">Reference proteome</keyword>
<accession>A0YCD3</accession>
<comment type="similarity">
    <text evidence="6">Belongs to the methyltransferase superfamily. RlmKL family.</text>
</comment>
<gene>
    <name evidence="6" type="primary">rlmL</name>
    <name evidence="9" type="ORF">GP2143_07879</name>
</gene>
<dbReference type="Gene3D" id="3.40.50.150">
    <property type="entry name" value="Vaccinia Virus protein VP39"/>
    <property type="match status" value="2"/>
</dbReference>
<dbReference type="eggNOG" id="COG1092">
    <property type="taxonomic scope" value="Bacteria"/>
</dbReference>
<evidence type="ECO:0000256" key="2">
    <source>
        <dbReference type="ARBA" id="ARBA00022552"/>
    </source>
</evidence>
<feature type="domain" description="THUMP" evidence="8">
    <location>
        <begin position="52"/>
        <end position="163"/>
    </location>
</feature>
<sequence length="739" mass="82689">MSSLKSSVPTQSYFASCPKGLETLLLEELKTLGADNAKETVAGVYFDGPLEMAYRSCLWSRLANRILMPLATVTCRNVDELYSGVKSIEWDRHLSLDGTFAIDFSGSLPGLKHDNFAALKAKDAIADYFTALMGRRPNVDRVTPSVRINIRVSKGQLVTSIDMSGDSLHRRGYRQSGGAAPLKENLAAAILLRADWPGMAAKGGVLLDPMCGSGTLLIEGALMMADIAPGLLRTHWGFSGWLGHDEILWQSLLEEATARRDAASQRQWPEIRGYDASPQSIDIADENIDAAGLTGRVRVIRKELARFAKPTHAVIDQGLVVTNPPYGERLGDEASLIHLYRNLGQTLRREFEGWSAAVFTGNPDLGKQMGLRSNRQYQLFNGAIASKLLTFKVEPEFFVNDPSRSAEAPAADEASRGGSLTMEMLPAGAQMFANRLRKNRKQLQKWLKKNEISCFRLYDADMPEYAVAVDYYEGWVHVAEYAAPSTVKLEAAEQRLQEVMAAIPVALDIDPKFVVLKQRSRQKGTSQYRKHDDSNEFFEVREGQAKLLVNVKDYIDTGLFLDHRPVRLHIAEKAKGNRFLNLFCYTATASVQAALAGATFTDSVDLSATYLEWANKNLALNGFSDTAHRTIRADVLEWIKTCDNLYDLILLDPPTFSNSKKMTDTLDVQRDHVQLIKDSMNVLSRDGLLIFSNNQRKFELDGDALTMFDIENKTDWSIDKDFQRSRKIHHCYFIRHNKK</sequence>
<dbReference type="GO" id="GO:0005737">
    <property type="term" value="C:cytoplasm"/>
    <property type="evidence" value="ECO:0007669"/>
    <property type="project" value="UniProtKB-SubCell"/>
</dbReference>
<name>A0YCD3_9GAMM</name>
<dbReference type="PIRSF" id="PIRSF037618">
    <property type="entry name" value="RNA_Mtase_bacteria_prd"/>
    <property type="match status" value="1"/>
</dbReference>
<dbReference type="Pfam" id="PF10672">
    <property type="entry name" value="Methyltrans_SAM"/>
    <property type="match status" value="1"/>
</dbReference>
<evidence type="ECO:0000256" key="7">
    <source>
        <dbReference type="PROSITE-ProRule" id="PRU00529"/>
    </source>
</evidence>
<dbReference type="EMBL" id="AAVT01000003">
    <property type="protein sequence ID" value="EAW31452.1"/>
    <property type="molecule type" value="Genomic_DNA"/>
</dbReference>
<dbReference type="STRING" id="247633.GP2143_07879"/>
<evidence type="ECO:0000256" key="6">
    <source>
        <dbReference type="HAMAP-Rule" id="MF_01858"/>
    </source>
</evidence>
<dbReference type="InterPro" id="IPR029063">
    <property type="entry name" value="SAM-dependent_MTases_sf"/>
</dbReference>
<dbReference type="PROSITE" id="PS01261">
    <property type="entry name" value="UPF0020"/>
    <property type="match status" value="1"/>
</dbReference>
<dbReference type="HAMAP" id="MF_01858">
    <property type="entry name" value="23SrRNA_methyltr_KL"/>
    <property type="match status" value="1"/>
</dbReference>
<comment type="function">
    <text evidence="6">Specifically methylates the guanine in position 2445 (m2G2445) and the guanine in position 2069 (m7G2069) of 23S rRNA.</text>
</comment>
<dbReference type="SMART" id="SM00981">
    <property type="entry name" value="THUMP"/>
    <property type="match status" value="1"/>
</dbReference>
<dbReference type="GO" id="GO:0003723">
    <property type="term" value="F:RNA binding"/>
    <property type="evidence" value="ECO:0007669"/>
    <property type="project" value="UniProtKB-UniRule"/>
</dbReference>
<dbReference type="InterPro" id="IPR019614">
    <property type="entry name" value="SAM-dep_methyl-trfase"/>
</dbReference>
<keyword evidence="1 6" id="KW-0963">Cytoplasm</keyword>
<keyword evidence="3 6" id="KW-0489">Methyltransferase</keyword>
<dbReference type="InterPro" id="IPR002052">
    <property type="entry name" value="DNA_methylase_N6_adenine_CS"/>
</dbReference>
<dbReference type="Pfam" id="PF01170">
    <property type="entry name" value="UPF0020"/>
    <property type="match status" value="1"/>
</dbReference>
<dbReference type="AlphaFoldDB" id="A0YCD3"/>
<dbReference type="GO" id="GO:0070043">
    <property type="term" value="F:rRNA (guanine-N7-)-methyltransferase activity"/>
    <property type="evidence" value="ECO:0007669"/>
    <property type="project" value="UniProtKB-UniRule"/>
</dbReference>
<dbReference type="InterPro" id="IPR017244">
    <property type="entry name" value="23SrRNA_methyltr_KL"/>
</dbReference>
<dbReference type="EC" id="2.1.1.173" evidence="6"/>
<dbReference type="PANTHER" id="PTHR47313:SF1">
    <property type="entry name" value="RIBOSOMAL RNA LARGE SUBUNIT METHYLTRANSFERASE K_L"/>
    <property type="match status" value="1"/>
</dbReference>
<dbReference type="InterPro" id="IPR053943">
    <property type="entry name" value="RlmKL-like_Mtase_CS"/>
</dbReference>
<comment type="caution">
    <text evidence="9">The sequence shown here is derived from an EMBL/GenBank/DDBJ whole genome shotgun (WGS) entry which is preliminary data.</text>
</comment>
<organism evidence="9 10">
    <name type="scientific">marine gamma proteobacterium HTCC2143</name>
    <dbReference type="NCBI Taxonomy" id="247633"/>
    <lineage>
        <taxon>Bacteria</taxon>
        <taxon>Pseudomonadati</taxon>
        <taxon>Pseudomonadota</taxon>
        <taxon>Gammaproteobacteria</taxon>
        <taxon>Cellvibrionales</taxon>
        <taxon>Spongiibacteraceae</taxon>
        <taxon>BD1-7 clade</taxon>
    </lineage>
</organism>